<protein>
    <submittedName>
        <fullName evidence="2">Heat shock protein DnaJ domain protein</fullName>
    </submittedName>
</protein>
<keyword evidence="2" id="KW-0346">Stress response</keyword>
<name>D0LXA1_HALO1</name>
<dbReference type="SMART" id="SM00271">
    <property type="entry name" value="DnaJ"/>
    <property type="match status" value="1"/>
</dbReference>
<evidence type="ECO:0000313" key="2">
    <source>
        <dbReference type="EMBL" id="ACY16143.1"/>
    </source>
</evidence>
<dbReference type="InterPro" id="IPR001623">
    <property type="entry name" value="DnaJ_domain"/>
</dbReference>
<organism evidence="2 3">
    <name type="scientific">Haliangium ochraceum (strain DSM 14365 / JCM 11303 / SMP-2)</name>
    <dbReference type="NCBI Taxonomy" id="502025"/>
    <lineage>
        <taxon>Bacteria</taxon>
        <taxon>Pseudomonadati</taxon>
        <taxon>Myxococcota</taxon>
        <taxon>Polyangia</taxon>
        <taxon>Haliangiales</taxon>
        <taxon>Kofleriaceae</taxon>
        <taxon>Haliangium</taxon>
    </lineage>
</organism>
<dbReference type="AlphaFoldDB" id="D0LXA1"/>
<feature type="domain" description="J" evidence="1">
    <location>
        <begin position="1"/>
        <end position="65"/>
    </location>
</feature>
<dbReference type="SUPFAM" id="SSF46565">
    <property type="entry name" value="Chaperone J-domain"/>
    <property type="match status" value="1"/>
</dbReference>
<keyword evidence="3" id="KW-1185">Reference proteome</keyword>
<dbReference type="HOGENOM" id="CLU_2232781_0_0_7"/>
<dbReference type="EMBL" id="CP001804">
    <property type="protein sequence ID" value="ACY16143.1"/>
    <property type="molecule type" value="Genomic_DNA"/>
</dbReference>
<dbReference type="PROSITE" id="PS50076">
    <property type="entry name" value="DNAJ_2"/>
    <property type="match status" value="1"/>
</dbReference>
<accession>D0LXA1</accession>
<proteinExistence type="predicted"/>
<sequence length="105" mass="12042">MYPFLVFSLPHDATDEQVEARYRALARVCPPDRAGAAFAIVGAAYEQLRNARARVRTRLFYREVDPAALWRDYAAWLRLRPRRRLSPAALARLIRGREGGAPRHP</sequence>
<dbReference type="InterPro" id="IPR036869">
    <property type="entry name" value="J_dom_sf"/>
</dbReference>
<dbReference type="KEGG" id="hoh:Hoch_3641"/>
<gene>
    <name evidence="2" type="ordered locus">Hoch_3641</name>
</gene>
<dbReference type="CDD" id="cd06257">
    <property type="entry name" value="DnaJ"/>
    <property type="match status" value="1"/>
</dbReference>
<dbReference type="Gene3D" id="1.10.287.110">
    <property type="entry name" value="DnaJ domain"/>
    <property type="match status" value="1"/>
</dbReference>
<dbReference type="STRING" id="502025.Hoch_3641"/>
<dbReference type="eggNOG" id="COG2214">
    <property type="taxonomic scope" value="Bacteria"/>
</dbReference>
<dbReference type="Proteomes" id="UP000001880">
    <property type="component" value="Chromosome"/>
</dbReference>
<evidence type="ECO:0000259" key="1">
    <source>
        <dbReference type="PROSITE" id="PS50076"/>
    </source>
</evidence>
<reference evidence="2 3" key="1">
    <citation type="journal article" date="2010" name="Stand. Genomic Sci.">
        <title>Complete genome sequence of Haliangium ochraceum type strain (SMP-2).</title>
        <authorList>
            <consortium name="US DOE Joint Genome Institute (JGI-PGF)"/>
            <person name="Ivanova N."/>
            <person name="Daum C."/>
            <person name="Lang E."/>
            <person name="Abt B."/>
            <person name="Kopitz M."/>
            <person name="Saunders E."/>
            <person name="Lapidus A."/>
            <person name="Lucas S."/>
            <person name="Glavina Del Rio T."/>
            <person name="Nolan M."/>
            <person name="Tice H."/>
            <person name="Copeland A."/>
            <person name="Cheng J.F."/>
            <person name="Chen F."/>
            <person name="Bruce D."/>
            <person name="Goodwin L."/>
            <person name="Pitluck S."/>
            <person name="Mavromatis K."/>
            <person name="Pati A."/>
            <person name="Mikhailova N."/>
            <person name="Chen A."/>
            <person name="Palaniappan K."/>
            <person name="Land M."/>
            <person name="Hauser L."/>
            <person name="Chang Y.J."/>
            <person name="Jeffries C.D."/>
            <person name="Detter J.C."/>
            <person name="Brettin T."/>
            <person name="Rohde M."/>
            <person name="Goker M."/>
            <person name="Bristow J."/>
            <person name="Markowitz V."/>
            <person name="Eisen J.A."/>
            <person name="Hugenholtz P."/>
            <person name="Kyrpides N.C."/>
            <person name="Klenk H.P."/>
        </authorList>
    </citation>
    <scope>NUCLEOTIDE SEQUENCE [LARGE SCALE GENOMIC DNA]</scope>
    <source>
        <strain evidence="3">DSM 14365 / CIP 107738 / JCM 11303 / AJ 13395 / SMP-2</strain>
    </source>
</reference>
<dbReference type="RefSeq" id="WP_012828742.1">
    <property type="nucleotide sequence ID" value="NC_013440.1"/>
</dbReference>
<evidence type="ECO:0000313" key="3">
    <source>
        <dbReference type="Proteomes" id="UP000001880"/>
    </source>
</evidence>